<evidence type="ECO:0000259" key="1">
    <source>
        <dbReference type="Pfam" id="PF02221"/>
    </source>
</evidence>
<keyword evidence="2" id="KW-1185">Reference proteome</keyword>
<dbReference type="AlphaFoldDB" id="A0A1I8FR58"/>
<dbReference type="SUPFAM" id="SSF81296">
    <property type="entry name" value="E set domains"/>
    <property type="match status" value="1"/>
</dbReference>
<proteinExistence type="predicted"/>
<feature type="domain" description="MD-2-related lipid-recognition" evidence="1">
    <location>
        <begin position="61"/>
        <end position="110"/>
    </location>
</feature>
<dbReference type="Gene3D" id="2.60.40.770">
    <property type="match status" value="1"/>
</dbReference>
<reference evidence="3" key="1">
    <citation type="submission" date="2016-11" db="UniProtKB">
        <authorList>
            <consortium name="WormBaseParasite"/>
        </authorList>
    </citation>
    <scope>IDENTIFICATION</scope>
</reference>
<dbReference type="InterPro" id="IPR014756">
    <property type="entry name" value="Ig_E-set"/>
</dbReference>
<dbReference type="Proteomes" id="UP000095280">
    <property type="component" value="Unplaced"/>
</dbReference>
<dbReference type="WBParaSite" id="maker-unitig_43307-snap-gene-0.2-mRNA-1">
    <property type="protein sequence ID" value="maker-unitig_43307-snap-gene-0.2-mRNA-1"/>
    <property type="gene ID" value="maker-unitig_43307-snap-gene-0.2"/>
</dbReference>
<protein>
    <submittedName>
        <fullName evidence="3">ML domain-containing protein</fullName>
    </submittedName>
</protein>
<dbReference type="InterPro" id="IPR003172">
    <property type="entry name" value="ML_dom"/>
</dbReference>
<organism evidence="2 3">
    <name type="scientific">Macrostomum lignano</name>
    <dbReference type="NCBI Taxonomy" id="282301"/>
    <lineage>
        <taxon>Eukaryota</taxon>
        <taxon>Metazoa</taxon>
        <taxon>Spiralia</taxon>
        <taxon>Lophotrochozoa</taxon>
        <taxon>Platyhelminthes</taxon>
        <taxon>Rhabditophora</taxon>
        <taxon>Macrostomorpha</taxon>
        <taxon>Macrostomida</taxon>
        <taxon>Macrostomidae</taxon>
        <taxon>Macrostomum</taxon>
    </lineage>
</organism>
<sequence>STAGKIVSVDINPCRRCRASSSAALKLAQASPSNPRKRPPQSSPWCMASSVASRCLSRYHRDSNACNTMSPKCPLETGSQYVYTNQLEVLQSYPSLAVLVKWELIDPNSKGFAQLLTGTNFVDVGCGVSERRLLVGQFTQHYRQLVNELENCRMLNVLITAFNWLTCSIRLFRFAGFCSGSGFNRFWCLLVLECHLLEAAI</sequence>
<name>A0A1I8FR58_9PLAT</name>
<evidence type="ECO:0000313" key="2">
    <source>
        <dbReference type="Proteomes" id="UP000095280"/>
    </source>
</evidence>
<evidence type="ECO:0000313" key="3">
    <source>
        <dbReference type="WBParaSite" id="maker-unitig_43307-snap-gene-0.2-mRNA-1"/>
    </source>
</evidence>
<dbReference type="Pfam" id="PF02221">
    <property type="entry name" value="E1_DerP2_DerF2"/>
    <property type="match status" value="1"/>
</dbReference>
<accession>A0A1I8FR58</accession>